<dbReference type="InterPro" id="IPR036390">
    <property type="entry name" value="WH_DNA-bd_sf"/>
</dbReference>
<keyword evidence="4" id="KW-1185">Reference proteome</keyword>
<gene>
    <name evidence="3" type="ORF">ACFFQV_15915</name>
</gene>
<evidence type="ECO:0000313" key="4">
    <source>
        <dbReference type="Proteomes" id="UP001589667"/>
    </source>
</evidence>
<dbReference type="RefSeq" id="WP_157424593.1">
    <property type="nucleotide sequence ID" value="NZ_BAAANI010000005.1"/>
</dbReference>
<evidence type="ECO:0000256" key="1">
    <source>
        <dbReference type="ARBA" id="ARBA00022849"/>
    </source>
</evidence>
<dbReference type="Proteomes" id="UP001589667">
    <property type="component" value="Unassembled WGS sequence"/>
</dbReference>
<dbReference type="Pfam" id="PF21234">
    <property type="entry name" value="Phosphatase-like_N"/>
    <property type="match status" value="1"/>
</dbReference>
<organism evidence="3 4">
    <name type="scientific">Agromyces lapidis</name>
    <dbReference type="NCBI Taxonomy" id="279574"/>
    <lineage>
        <taxon>Bacteria</taxon>
        <taxon>Bacillati</taxon>
        <taxon>Actinomycetota</taxon>
        <taxon>Actinomycetes</taxon>
        <taxon>Micrococcales</taxon>
        <taxon>Microbacteriaceae</taxon>
        <taxon>Agromyces</taxon>
    </lineage>
</organism>
<keyword evidence="1" id="KW-0059">Arsenical resistance</keyword>
<feature type="domain" description="HTH arsR-type" evidence="2">
    <location>
        <begin position="1"/>
        <end position="96"/>
    </location>
</feature>
<dbReference type="InterPro" id="IPR048716">
    <property type="entry name" value="Phosphatase-like_N"/>
</dbReference>
<dbReference type="PRINTS" id="PR00778">
    <property type="entry name" value="HTHARSR"/>
</dbReference>
<dbReference type="CDD" id="cd16345">
    <property type="entry name" value="LMWP_ArsC"/>
    <property type="match status" value="1"/>
</dbReference>
<dbReference type="CDD" id="cd00090">
    <property type="entry name" value="HTH_ARSR"/>
    <property type="match status" value="1"/>
</dbReference>
<evidence type="ECO:0000313" key="3">
    <source>
        <dbReference type="EMBL" id="MFB9643781.1"/>
    </source>
</evidence>
<dbReference type="EMBL" id="JBHMBL010000004">
    <property type="protein sequence ID" value="MFB9643781.1"/>
    <property type="molecule type" value="Genomic_DNA"/>
</dbReference>
<comment type="caution">
    <text evidence="3">The sequence shown here is derived from an EMBL/GenBank/DDBJ whole genome shotgun (WGS) entry which is preliminary data.</text>
</comment>
<proteinExistence type="predicted"/>
<dbReference type="InterPro" id="IPR011991">
    <property type="entry name" value="ArsR-like_HTH"/>
</dbReference>
<accession>A0ABV5STV5</accession>
<dbReference type="Gene3D" id="3.40.50.2300">
    <property type="match status" value="1"/>
</dbReference>
<dbReference type="InterPro" id="IPR023485">
    <property type="entry name" value="Ptyr_pPase"/>
</dbReference>
<dbReference type="Pfam" id="PF01451">
    <property type="entry name" value="LMWPc"/>
    <property type="match status" value="1"/>
</dbReference>
<dbReference type="InterPro" id="IPR001845">
    <property type="entry name" value="HTH_ArsR_DNA-bd_dom"/>
</dbReference>
<dbReference type="PANTHER" id="PTHR43428">
    <property type="entry name" value="ARSENATE REDUCTASE"/>
    <property type="match status" value="1"/>
</dbReference>
<protein>
    <submittedName>
        <fullName evidence="3">Metalloregulator ArsR/SmtB family transcription factor</fullName>
    </submittedName>
</protein>
<dbReference type="Gene3D" id="1.10.10.10">
    <property type="entry name" value="Winged helix-like DNA-binding domain superfamily/Winged helix DNA-binding domain"/>
    <property type="match status" value="1"/>
</dbReference>
<dbReference type="SMART" id="SM00226">
    <property type="entry name" value="LMWPc"/>
    <property type="match status" value="1"/>
</dbReference>
<dbReference type="SUPFAM" id="SSF52788">
    <property type="entry name" value="Phosphotyrosine protein phosphatases I"/>
    <property type="match status" value="1"/>
</dbReference>
<dbReference type="Pfam" id="PF01022">
    <property type="entry name" value="HTH_5"/>
    <property type="match status" value="1"/>
</dbReference>
<dbReference type="InterPro" id="IPR036196">
    <property type="entry name" value="Ptyr_pPase_sf"/>
</dbReference>
<dbReference type="Gene3D" id="1.10.8.1060">
    <property type="entry name" value="Corynebacterium glutamicum thioredoxin-dependent arsenate reductase, N-terminal domain"/>
    <property type="match status" value="1"/>
</dbReference>
<dbReference type="SMART" id="SM00418">
    <property type="entry name" value="HTH_ARSR"/>
    <property type="match status" value="1"/>
</dbReference>
<name>A0ABV5STV5_9MICO</name>
<evidence type="ECO:0000259" key="2">
    <source>
        <dbReference type="PROSITE" id="PS50987"/>
    </source>
</evidence>
<dbReference type="NCBIfam" id="NF033788">
    <property type="entry name" value="HTH_metalloreg"/>
    <property type="match status" value="1"/>
</dbReference>
<dbReference type="SUPFAM" id="SSF46785">
    <property type="entry name" value="Winged helix' DNA-binding domain"/>
    <property type="match status" value="1"/>
</dbReference>
<dbReference type="PANTHER" id="PTHR43428:SF1">
    <property type="entry name" value="ARSENATE REDUCTASE"/>
    <property type="match status" value="1"/>
</dbReference>
<dbReference type="PROSITE" id="PS50987">
    <property type="entry name" value="HTH_ARSR_2"/>
    <property type="match status" value="1"/>
</dbReference>
<dbReference type="InterPro" id="IPR036388">
    <property type="entry name" value="WH-like_DNA-bd_sf"/>
</dbReference>
<reference evidence="3 4" key="1">
    <citation type="submission" date="2024-09" db="EMBL/GenBank/DDBJ databases">
        <authorList>
            <person name="Sun Q."/>
            <person name="Mori K."/>
        </authorList>
    </citation>
    <scope>NUCLEOTIDE SEQUENCE [LARGE SCALE GENOMIC DNA]</scope>
    <source>
        <strain evidence="3 4">JCM 14321</strain>
    </source>
</reference>
<sequence length="296" mass="31862">MNPRPSATNELRLVGDPTRARILSLILGSDDQRALVGDLAVKLELKQPTVSHHVKALFDDGVLERQPDGRRVWYSVAPAHRDWLVDLLAGDPGEIADGALDRVVGNLSERFAGTFNPETIEQYVRESRDLLMAREGSGQHLASLTARFAAERLEALAASKSEYDGGVPEVLFVCVHNSGRSQMASAILRQLAGERIAVRTAGSAPAAGVRGTVVTALDEIGVPLGGEYPKPLTDEVVRAADVVVTMGCGDVCPIYPGKQYLDWDLEDPAGLPLAGVRAVRDAIESRVRQLLRSLTT</sequence>